<sequence>MQGDCGQRERGSEPSVPFRHSSLPPLLRLPSCLHPSFFLFCLSRLLSLLSLLFLLSLLSLLSLRLSLVQGVFLPWLLRIASHVFDLPVFPPRFPPLLLSLVFPRRLRHRFGSRSDGTSESVGATATTPSFGGRQKSSMDQTYSCRICQKMKNRRRGKFISCTPCVSPHKSGAWERIISSGEFCATSREDRLFVFLSSLLPPHPLFVSLLSFQASFCLLSPSLLPSPMATVVLRRPPVFHSVFRPFPLGGSDSRISPPAIAVGFSFRSGLPLFVPCCCPSSLSPNPFFCPPVPRERGKSPSIVQRHSPERGTRFLSVRLFPGDSVLSPSPTTIISWRRSLRVKARRQTVCMRRQGEARLSASSLLQILDICRAKNWKTQFSRALGDLHAS</sequence>
<comment type="caution">
    <text evidence="3">The sequence shown here is derived from an EMBL/GenBank/DDBJ whole genome shotgun (WGS) entry which is preliminary data.</text>
</comment>
<evidence type="ECO:0000313" key="3">
    <source>
        <dbReference type="EMBL" id="PIM02234.1"/>
    </source>
</evidence>
<feature type="compositionally biased region" description="Polar residues" evidence="1">
    <location>
        <begin position="114"/>
        <end position="136"/>
    </location>
</feature>
<dbReference type="AlphaFoldDB" id="A0A2G8Y4N7"/>
<feature type="region of interest" description="Disordered" evidence="1">
    <location>
        <begin position="112"/>
        <end position="136"/>
    </location>
</feature>
<dbReference type="VEuPathDB" id="ToxoDB:TGCOUG_280660A"/>
<proteinExistence type="predicted"/>
<dbReference type="EMBL" id="AGQR02001246">
    <property type="protein sequence ID" value="PIM02234.1"/>
    <property type="molecule type" value="Genomic_DNA"/>
</dbReference>
<keyword evidence="2" id="KW-1133">Transmembrane helix</keyword>
<evidence type="ECO:0000313" key="4">
    <source>
        <dbReference type="Proteomes" id="UP000236343"/>
    </source>
</evidence>
<dbReference type="Proteomes" id="UP000236343">
    <property type="component" value="Unassembled WGS sequence"/>
</dbReference>
<accession>A0A2G8Y4N7</accession>
<feature type="transmembrane region" description="Helical" evidence="2">
    <location>
        <begin position="37"/>
        <end position="58"/>
    </location>
</feature>
<keyword evidence="2" id="KW-0472">Membrane</keyword>
<gene>
    <name evidence="3" type="ORF">TGCOUG_280660A</name>
</gene>
<protein>
    <submittedName>
        <fullName evidence="3">HECT-domain (Ubiquitin-transferase) domain-containing protein</fullName>
    </submittedName>
</protein>
<keyword evidence="3" id="KW-0808">Transferase</keyword>
<keyword evidence="2" id="KW-0812">Transmembrane</keyword>
<reference evidence="3 4" key="1">
    <citation type="journal article" date="2016" name="Nat. Commun.">
        <title>Local admixture of amplified and diversified secreted pathogenesis determinants shapes mosaic Toxoplasma gondii genomes.</title>
        <authorList>
            <person name="Lorenzi H."/>
            <person name="Khan A."/>
            <person name="Behnke M.S."/>
            <person name="Namasivayam S."/>
            <person name="Swapna L.S."/>
            <person name="Hadjithomas M."/>
            <person name="Karamycheva S."/>
            <person name="Pinney D."/>
            <person name="Brunk B.P."/>
            <person name="Ajioka J.W."/>
            <person name="Ajzenberg D."/>
            <person name="Boothroyd J.C."/>
            <person name="Boyle J.P."/>
            <person name="Darde M.L."/>
            <person name="Diaz-Miranda M.A."/>
            <person name="Dubey J.P."/>
            <person name="Fritz H.M."/>
            <person name="Gennari S.M."/>
            <person name="Gregory B.D."/>
            <person name="Kim K."/>
            <person name="Saeij J.P."/>
            <person name="Su C."/>
            <person name="White M.W."/>
            <person name="Zhu X.Q."/>
            <person name="Howe D.K."/>
            <person name="Rosenthal B.M."/>
            <person name="Grigg M.E."/>
            <person name="Parkinson J."/>
            <person name="Liu L."/>
            <person name="Kissinger J.C."/>
            <person name="Roos D.S."/>
            <person name="Sibley L.D."/>
        </authorList>
    </citation>
    <scope>NUCLEOTIDE SEQUENCE [LARGE SCALE GENOMIC DNA]</scope>
    <source>
        <strain evidence="3 4">COUG</strain>
    </source>
</reference>
<dbReference type="GO" id="GO:0016740">
    <property type="term" value="F:transferase activity"/>
    <property type="evidence" value="ECO:0007669"/>
    <property type="project" value="UniProtKB-KW"/>
</dbReference>
<evidence type="ECO:0000256" key="1">
    <source>
        <dbReference type="SAM" id="MobiDB-lite"/>
    </source>
</evidence>
<organism evidence="3 4">
    <name type="scientific">Toxoplasma gondii COUG</name>
    <dbReference type="NCBI Taxonomy" id="1074873"/>
    <lineage>
        <taxon>Eukaryota</taxon>
        <taxon>Sar</taxon>
        <taxon>Alveolata</taxon>
        <taxon>Apicomplexa</taxon>
        <taxon>Conoidasida</taxon>
        <taxon>Coccidia</taxon>
        <taxon>Eucoccidiorida</taxon>
        <taxon>Eimeriorina</taxon>
        <taxon>Sarcocystidae</taxon>
        <taxon>Toxoplasma</taxon>
    </lineage>
</organism>
<name>A0A2G8Y4N7_TOXGO</name>
<evidence type="ECO:0000256" key="2">
    <source>
        <dbReference type="SAM" id="Phobius"/>
    </source>
</evidence>